<gene>
    <name evidence="1" type="ORF">QLQ83_05765</name>
</gene>
<comment type="caution">
    <text evidence="1">The sequence shown here is derived from an EMBL/GenBank/DDBJ whole genome shotgun (WGS) entry which is preliminary data.</text>
</comment>
<keyword evidence="2" id="KW-1185">Reference proteome</keyword>
<dbReference type="Proteomes" id="UP001225957">
    <property type="component" value="Unassembled WGS sequence"/>
</dbReference>
<organism evidence="1 2">
    <name type="scientific">Halomonas rhizosphaerae</name>
    <dbReference type="NCBI Taxonomy" id="3043296"/>
    <lineage>
        <taxon>Bacteria</taxon>
        <taxon>Pseudomonadati</taxon>
        <taxon>Pseudomonadota</taxon>
        <taxon>Gammaproteobacteria</taxon>
        <taxon>Oceanospirillales</taxon>
        <taxon>Halomonadaceae</taxon>
        <taxon>Halomonas</taxon>
    </lineage>
</organism>
<dbReference type="EMBL" id="JASCQP010000018">
    <property type="protein sequence ID" value="MDI5890593.1"/>
    <property type="molecule type" value="Genomic_DNA"/>
</dbReference>
<accession>A0ABT6UX87</accession>
<sequence length="157" mass="16381">MSDWKLFTDAACTEEFGGTLTTVHKTNFSDNPQDFVLYFANVAGDPGDNQVLELVEATQPGTNYLTMSIVDANVGSGHEADEITLATTAAGLDTAIAGASLDLGQDDDSIGVIRLLSGVSAAQEIHVRVENAVPNEGTSTELSSAMVEAISRTKSTA</sequence>
<reference evidence="1 2" key="1">
    <citation type="submission" date="2023-04" db="EMBL/GenBank/DDBJ databases">
        <title>Halomonas strains isolated from rhizosphere soil.</title>
        <authorList>
            <person name="Xu L."/>
            <person name="Sun J.-Q."/>
        </authorList>
    </citation>
    <scope>NUCLEOTIDE SEQUENCE [LARGE SCALE GENOMIC DNA]</scope>
    <source>
        <strain evidence="1 2">LR5S20</strain>
    </source>
</reference>
<evidence type="ECO:0000313" key="1">
    <source>
        <dbReference type="EMBL" id="MDI5890593.1"/>
    </source>
</evidence>
<name>A0ABT6UX87_9GAMM</name>
<evidence type="ECO:0000313" key="2">
    <source>
        <dbReference type="Proteomes" id="UP001225957"/>
    </source>
</evidence>
<protein>
    <submittedName>
        <fullName evidence="1">Uncharacterized protein</fullName>
    </submittedName>
</protein>
<proteinExistence type="predicted"/>
<dbReference type="RefSeq" id="WP_282734568.1">
    <property type="nucleotide sequence ID" value="NZ_JASCQP010000018.1"/>
</dbReference>